<feature type="transmembrane region" description="Helical" evidence="1">
    <location>
        <begin position="12"/>
        <end position="36"/>
    </location>
</feature>
<name>A0AAN6WD48_9PEZI</name>
<sequence length="104" mass="11624">MVRLGRIWLSKSCISSGMISLASCSSFSMWFLSLLAPLCRFLQIVKDSLPPTVREQTSPTYRGWPLFGQDRNNNRLIALGWRLSTCRAPVLLTLAGLPHNITST</sequence>
<accession>A0AAN6WD48</accession>
<dbReference type="AlphaFoldDB" id="A0AAN6WD48"/>
<evidence type="ECO:0000313" key="3">
    <source>
        <dbReference type="Proteomes" id="UP001302321"/>
    </source>
</evidence>
<evidence type="ECO:0000256" key="1">
    <source>
        <dbReference type="SAM" id="Phobius"/>
    </source>
</evidence>
<dbReference type="EMBL" id="MU866109">
    <property type="protein sequence ID" value="KAK4179809.1"/>
    <property type="molecule type" value="Genomic_DNA"/>
</dbReference>
<keyword evidence="1" id="KW-0812">Transmembrane</keyword>
<protein>
    <submittedName>
        <fullName evidence="2">Uncharacterized protein</fullName>
    </submittedName>
</protein>
<comment type="caution">
    <text evidence="2">The sequence shown here is derived from an EMBL/GenBank/DDBJ whole genome shotgun (WGS) entry which is preliminary data.</text>
</comment>
<evidence type="ECO:0000313" key="2">
    <source>
        <dbReference type="EMBL" id="KAK4179809.1"/>
    </source>
</evidence>
<keyword evidence="1" id="KW-0472">Membrane</keyword>
<reference evidence="2" key="2">
    <citation type="submission" date="2023-05" db="EMBL/GenBank/DDBJ databases">
        <authorList>
            <consortium name="Lawrence Berkeley National Laboratory"/>
            <person name="Steindorff A."/>
            <person name="Hensen N."/>
            <person name="Bonometti L."/>
            <person name="Westerberg I."/>
            <person name="Brannstrom I.O."/>
            <person name="Guillou S."/>
            <person name="Cros-Aarteil S."/>
            <person name="Calhoun S."/>
            <person name="Haridas S."/>
            <person name="Kuo A."/>
            <person name="Mondo S."/>
            <person name="Pangilinan J."/>
            <person name="Riley R."/>
            <person name="Labutti K."/>
            <person name="Andreopoulos B."/>
            <person name="Lipzen A."/>
            <person name="Chen C."/>
            <person name="Yanf M."/>
            <person name="Daum C."/>
            <person name="Ng V."/>
            <person name="Clum A."/>
            <person name="Ohm R."/>
            <person name="Martin F."/>
            <person name="Silar P."/>
            <person name="Natvig D."/>
            <person name="Lalanne C."/>
            <person name="Gautier V."/>
            <person name="Ament-Velasquez S.L."/>
            <person name="Kruys A."/>
            <person name="Hutchinson M.I."/>
            <person name="Powell A.J."/>
            <person name="Barry K."/>
            <person name="Miller A.N."/>
            <person name="Grigoriev I.V."/>
            <person name="Debuchy R."/>
            <person name="Gladieux P."/>
            <person name="Thoren M.H."/>
            <person name="Johannesson H."/>
        </authorList>
    </citation>
    <scope>NUCLEOTIDE SEQUENCE</scope>
    <source>
        <strain evidence="2">CBS 892.96</strain>
    </source>
</reference>
<dbReference type="Proteomes" id="UP001302321">
    <property type="component" value="Unassembled WGS sequence"/>
</dbReference>
<reference evidence="2" key="1">
    <citation type="journal article" date="2023" name="Mol. Phylogenet. Evol.">
        <title>Genome-scale phylogeny and comparative genomics of the fungal order Sordariales.</title>
        <authorList>
            <person name="Hensen N."/>
            <person name="Bonometti L."/>
            <person name="Westerberg I."/>
            <person name="Brannstrom I.O."/>
            <person name="Guillou S."/>
            <person name="Cros-Aarteil S."/>
            <person name="Calhoun S."/>
            <person name="Haridas S."/>
            <person name="Kuo A."/>
            <person name="Mondo S."/>
            <person name="Pangilinan J."/>
            <person name="Riley R."/>
            <person name="LaButti K."/>
            <person name="Andreopoulos B."/>
            <person name="Lipzen A."/>
            <person name="Chen C."/>
            <person name="Yan M."/>
            <person name="Daum C."/>
            <person name="Ng V."/>
            <person name="Clum A."/>
            <person name="Steindorff A."/>
            <person name="Ohm R.A."/>
            <person name="Martin F."/>
            <person name="Silar P."/>
            <person name="Natvig D.O."/>
            <person name="Lalanne C."/>
            <person name="Gautier V."/>
            <person name="Ament-Velasquez S.L."/>
            <person name="Kruys A."/>
            <person name="Hutchinson M.I."/>
            <person name="Powell A.J."/>
            <person name="Barry K."/>
            <person name="Miller A.N."/>
            <person name="Grigoriev I.V."/>
            <person name="Debuchy R."/>
            <person name="Gladieux P."/>
            <person name="Hiltunen Thoren M."/>
            <person name="Johannesson H."/>
        </authorList>
    </citation>
    <scope>NUCLEOTIDE SEQUENCE</scope>
    <source>
        <strain evidence="2">CBS 892.96</strain>
    </source>
</reference>
<proteinExistence type="predicted"/>
<keyword evidence="1" id="KW-1133">Transmembrane helix</keyword>
<keyword evidence="3" id="KW-1185">Reference proteome</keyword>
<organism evidence="2 3">
    <name type="scientific">Triangularia setosa</name>
    <dbReference type="NCBI Taxonomy" id="2587417"/>
    <lineage>
        <taxon>Eukaryota</taxon>
        <taxon>Fungi</taxon>
        <taxon>Dikarya</taxon>
        <taxon>Ascomycota</taxon>
        <taxon>Pezizomycotina</taxon>
        <taxon>Sordariomycetes</taxon>
        <taxon>Sordariomycetidae</taxon>
        <taxon>Sordariales</taxon>
        <taxon>Podosporaceae</taxon>
        <taxon>Triangularia</taxon>
    </lineage>
</organism>
<dbReference type="PROSITE" id="PS51257">
    <property type="entry name" value="PROKAR_LIPOPROTEIN"/>
    <property type="match status" value="1"/>
</dbReference>
<gene>
    <name evidence="2" type="ORF">QBC36DRAFT_58849</name>
</gene>